<name>A0A8T3AXI7_DENNO</name>
<evidence type="ECO:0000256" key="5">
    <source>
        <dbReference type="ARBA" id="ARBA00023157"/>
    </source>
</evidence>
<dbReference type="EMBL" id="JAGYWB010000012">
    <property type="protein sequence ID" value="KAI0501223.1"/>
    <property type="molecule type" value="Genomic_DNA"/>
</dbReference>
<dbReference type="FunFam" id="1.10.110.10:FF:000001">
    <property type="entry name" value="Bifunctional inhibitor/lipid-transfer protein/seed storage 2S albumin superfamily protein"/>
    <property type="match status" value="1"/>
</dbReference>
<comment type="caution">
    <text evidence="11">The sequence shown here is derived from an EMBL/GenBank/DDBJ whole genome shotgun (WGS) entry which is preliminary data.</text>
</comment>
<keyword evidence="5" id="KW-1015">Disulfide bond</keyword>
<comment type="subcellular location">
    <subcellularLocation>
        <location evidence="1">Cell membrane</location>
        <topology evidence="1">Lipid-anchor</topology>
        <topology evidence="1">GPI-anchor</topology>
    </subcellularLocation>
</comment>
<keyword evidence="6" id="KW-0325">Glycoprotein</keyword>
<evidence type="ECO:0000313" key="12">
    <source>
        <dbReference type="Proteomes" id="UP000829196"/>
    </source>
</evidence>
<keyword evidence="8" id="KW-0812">Transmembrane</keyword>
<dbReference type="GO" id="GO:0098552">
    <property type="term" value="C:side of membrane"/>
    <property type="evidence" value="ECO:0007669"/>
    <property type="project" value="UniProtKB-KW"/>
</dbReference>
<evidence type="ECO:0000313" key="11">
    <source>
        <dbReference type="EMBL" id="KAI0501223.1"/>
    </source>
</evidence>
<dbReference type="OrthoDB" id="911994at2759"/>
<evidence type="ECO:0000256" key="3">
    <source>
        <dbReference type="ARBA" id="ARBA00022622"/>
    </source>
</evidence>
<dbReference type="Gene3D" id="1.10.110.10">
    <property type="entry name" value="Plant lipid-transfer and hydrophobic proteins"/>
    <property type="match status" value="1"/>
</dbReference>
<keyword evidence="4 9" id="KW-0732">Signal</keyword>
<dbReference type="Proteomes" id="UP000829196">
    <property type="component" value="Unassembled WGS sequence"/>
</dbReference>
<gene>
    <name evidence="11" type="ORF">KFK09_016166</name>
</gene>
<keyword evidence="12" id="KW-1185">Reference proteome</keyword>
<dbReference type="SMR" id="A0A8T3AXI7"/>
<evidence type="ECO:0000256" key="9">
    <source>
        <dbReference type="SAM" id="SignalP"/>
    </source>
</evidence>
<feature type="domain" description="Bifunctional inhibitor/plant lipid transfer protein/seed storage helical" evidence="10">
    <location>
        <begin position="32"/>
        <end position="109"/>
    </location>
</feature>
<dbReference type="InterPro" id="IPR036312">
    <property type="entry name" value="Bifun_inhib/LTP/seed_sf"/>
</dbReference>
<dbReference type="Pfam" id="PF14368">
    <property type="entry name" value="LTP_2"/>
    <property type="match status" value="1"/>
</dbReference>
<evidence type="ECO:0000256" key="6">
    <source>
        <dbReference type="ARBA" id="ARBA00023180"/>
    </source>
</evidence>
<dbReference type="PANTHER" id="PTHR33044">
    <property type="entry name" value="BIFUNCTIONAL INHIBITOR/LIPID-TRANSFER PROTEIN/SEED STORAGE 2S ALBUMIN SUPERFAMILY PROTEIN-RELATED"/>
    <property type="match status" value="1"/>
</dbReference>
<reference evidence="11" key="1">
    <citation type="journal article" date="2022" name="Front. Genet.">
        <title>Chromosome-Scale Assembly of the Dendrobium nobile Genome Provides Insights Into the Molecular Mechanism of the Biosynthesis of the Medicinal Active Ingredient of Dendrobium.</title>
        <authorList>
            <person name="Xu Q."/>
            <person name="Niu S.-C."/>
            <person name="Li K.-L."/>
            <person name="Zheng P.-J."/>
            <person name="Zhang X.-J."/>
            <person name="Jia Y."/>
            <person name="Liu Y."/>
            <person name="Niu Y.-X."/>
            <person name="Yu L.-H."/>
            <person name="Chen D.-F."/>
            <person name="Zhang G.-Q."/>
        </authorList>
    </citation>
    <scope>NUCLEOTIDE SEQUENCE</scope>
    <source>
        <tissue evidence="11">Leaf</tissue>
    </source>
</reference>
<evidence type="ECO:0000256" key="1">
    <source>
        <dbReference type="ARBA" id="ARBA00004609"/>
    </source>
</evidence>
<comment type="similarity">
    <text evidence="2">Belongs to the plant LTP family.</text>
</comment>
<sequence length="162" mass="17037">MALRLQVLVFTLVMIMIIRFMPRRAFAQSSDCTSTIISLAPCLNYITGSSDTPAVPCCTQLAQVVQTDPKCLCLVLNGGASQFGVTLNQTKALALPGACNVQTPPVSRCNDATSPAPAPGSGLDGAPGKTSRGSFLQPVALPILFSVVFIILVGFSMHYISF</sequence>
<protein>
    <recommendedName>
        <fullName evidence="10">Bifunctional inhibitor/plant lipid transfer protein/seed storage helical domain-containing protein</fullName>
    </recommendedName>
</protein>
<evidence type="ECO:0000256" key="7">
    <source>
        <dbReference type="ARBA" id="ARBA00023288"/>
    </source>
</evidence>
<proteinExistence type="inferred from homology"/>
<evidence type="ECO:0000259" key="10">
    <source>
        <dbReference type="SMART" id="SM00499"/>
    </source>
</evidence>
<organism evidence="11 12">
    <name type="scientific">Dendrobium nobile</name>
    <name type="common">Orchid</name>
    <dbReference type="NCBI Taxonomy" id="94219"/>
    <lineage>
        <taxon>Eukaryota</taxon>
        <taxon>Viridiplantae</taxon>
        <taxon>Streptophyta</taxon>
        <taxon>Embryophyta</taxon>
        <taxon>Tracheophyta</taxon>
        <taxon>Spermatophyta</taxon>
        <taxon>Magnoliopsida</taxon>
        <taxon>Liliopsida</taxon>
        <taxon>Asparagales</taxon>
        <taxon>Orchidaceae</taxon>
        <taxon>Epidendroideae</taxon>
        <taxon>Malaxideae</taxon>
        <taxon>Dendrobiinae</taxon>
        <taxon>Dendrobium</taxon>
    </lineage>
</organism>
<dbReference type="InterPro" id="IPR000528">
    <property type="entry name" value="Plant_nsLTP"/>
</dbReference>
<dbReference type="GO" id="GO:0006869">
    <property type="term" value="P:lipid transport"/>
    <property type="evidence" value="ECO:0007669"/>
    <property type="project" value="InterPro"/>
</dbReference>
<keyword evidence="8" id="KW-0472">Membrane</keyword>
<dbReference type="InterPro" id="IPR016140">
    <property type="entry name" value="Bifunc_inhib/LTP/seed_store"/>
</dbReference>
<evidence type="ECO:0000256" key="2">
    <source>
        <dbReference type="ARBA" id="ARBA00009748"/>
    </source>
</evidence>
<dbReference type="InterPro" id="IPR043325">
    <property type="entry name" value="LTSS"/>
</dbReference>
<dbReference type="GO" id="GO:0008289">
    <property type="term" value="F:lipid binding"/>
    <property type="evidence" value="ECO:0007669"/>
    <property type="project" value="InterPro"/>
</dbReference>
<evidence type="ECO:0000256" key="8">
    <source>
        <dbReference type="SAM" id="Phobius"/>
    </source>
</evidence>
<feature type="signal peptide" evidence="9">
    <location>
        <begin position="1"/>
        <end position="27"/>
    </location>
</feature>
<accession>A0A8T3AXI7</accession>
<dbReference type="GO" id="GO:0005886">
    <property type="term" value="C:plasma membrane"/>
    <property type="evidence" value="ECO:0007669"/>
    <property type="project" value="UniProtKB-SubCell"/>
</dbReference>
<keyword evidence="8" id="KW-1133">Transmembrane helix</keyword>
<dbReference type="PRINTS" id="PR00382">
    <property type="entry name" value="LIPIDTRNSFER"/>
</dbReference>
<dbReference type="SMART" id="SM00499">
    <property type="entry name" value="AAI"/>
    <property type="match status" value="1"/>
</dbReference>
<dbReference type="AlphaFoldDB" id="A0A8T3AXI7"/>
<evidence type="ECO:0000256" key="4">
    <source>
        <dbReference type="ARBA" id="ARBA00022729"/>
    </source>
</evidence>
<keyword evidence="7" id="KW-0449">Lipoprotein</keyword>
<dbReference type="SUPFAM" id="SSF47699">
    <property type="entry name" value="Bifunctional inhibitor/lipid-transfer protein/seed storage 2S albumin"/>
    <property type="match status" value="1"/>
</dbReference>
<feature type="chain" id="PRO_5035929802" description="Bifunctional inhibitor/plant lipid transfer protein/seed storage helical domain-containing protein" evidence="9">
    <location>
        <begin position="28"/>
        <end position="162"/>
    </location>
</feature>
<dbReference type="CDD" id="cd00010">
    <property type="entry name" value="AAI_LTSS"/>
    <property type="match status" value="1"/>
</dbReference>
<keyword evidence="3" id="KW-0336">GPI-anchor</keyword>
<feature type="transmembrane region" description="Helical" evidence="8">
    <location>
        <begin position="139"/>
        <end position="160"/>
    </location>
</feature>